<dbReference type="Gene3D" id="1.10.1670.10">
    <property type="entry name" value="Helix-hairpin-Helix base-excision DNA repair enzymes (C-terminal)"/>
    <property type="match status" value="1"/>
</dbReference>
<dbReference type="STRING" id="470145.BACCOP_04010"/>
<dbReference type="InterPro" id="IPR023170">
    <property type="entry name" value="HhH_base_excis_C"/>
</dbReference>
<dbReference type="AlphaFoldDB" id="B3JPX8"/>
<evidence type="ECO:0000256" key="1">
    <source>
        <dbReference type="ARBA" id="ARBA00000843"/>
    </source>
</evidence>
<dbReference type="Pfam" id="PF00730">
    <property type="entry name" value="HhH-GPD"/>
    <property type="match status" value="1"/>
</dbReference>
<dbReference type="InterPro" id="IPR044298">
    <property type="entry name" value="MIG/MutY"/>
</dbReference>
<dbReference type="GO" id="GO:0000701">
    <property type="term" value="F:purine-specific mismatch base pair DNA N-glycosylase activity"/>
    <property type="evidence" value="ECO:0007669"/>
    <property type="project" value="UniProtKB-EC"/>
</dbReference>
<comment type="caution">
    <text evidence="16">The sequence shown here is derived from an EMBL/GenBank/DDBJ whole genome shotgun (WGS) entry which is preliminary data.</text>
</comment>
<dbReference type="EC" id="3.2.2.31" evidence="4 14"/>
<dbReference type="Proteomes" id="UP000003146">
    <property type="component" value="Unassembled WGS sequence"/>
</dbReference>
<dbReference type="Gene3D" id="1.10.340.30">
    <property type="entry name" value="Hypothetical protein, domain 2"/>
    <property type="match status" value="1"/>
</dbReference>
<keyword evidence="8 14" id="KW-0227">DNA damage</keyword>
<gene>
    <name evidence="16" type="primary">mutY</name>
    <name evidence="16" type="ORF">BACCOP_04010</name>
</gene>
<evidence type="ECO:0000313" key="16">
    <source>
        <dbReference type="EMBL" id="EDU99007.1"/>
    </source>
</evidence>
<dbReference type="SUPFAM" id="SSF55811">
    <property type="entry name" value="Nudix"/>
    <property type="match status" value="1"/>
</dbReference>
<evidence type="ECO:0000256" key="6">
    <source>
        <dbReference type="ARBA" id="ARBA00022485"/>
    </source>
</evidence>
<dbReference type="PANTHER" id="PTHR42944:SF1">
    <property type="entry name" value="ADENINE DNA GLYCOSYLASE"/>
    <property type="match status" value="1"/>
</dbReference>
<dbReference type="GO" id="GO:0006298">
    <property type="term" value="P:mismatch repair"/>
    <property type="evidence" value="ECO:0007669"/>
    <property type="project" value="TreeGrafter"/>
</dbReference>
<dbReference type="CDD" id="cd03431">
    <property type="entry name" value="NUDIX_DNA_Glycosylase_C-MutY"/>
    <property type="match status" value="1"/>
</dbReference>
<dbReference type="EMBL" id="ABIY02000124">
    <property type="protein sequence ID" value="EDU99007.1"/>
    <property type="molecule type" value="Genomic_DNA"/>
</dbReference>
<dbReference type="GO" id="GO:0046872">
    <property type="term" value="F:metal ion binding"/>
    <property type="evidence" value="ECO:0007669"/>
    <property type="project" value="UniProtKB-UniRule"/>
</dbReference>
<keyword evidence="13 14" id="KW-0326">Glycosidase</keyword>
<dbReference type="SUPFAM" id="SSF48150">
    <property type="entry name" value="DNA-glycosylase"/>
    <property type="match status" value="1"/>
</dbReference>
<comment type="catalytic activity">
    <reaction evidence="1 14">
        <text>Hydrolyzes free adenine bases from 7,8-dihydro-8-oxoguanine:adenine mismatched double-stranded DNA, leaving an apurinic site.</text>
        <dbReference type="EC" id="3.2.2.31"/>
    </reaction>
</comment>
<dbReference type="NCBIfam" id="TIGR01084">
    <property type="entry name" value="mutY"/>
    <property type="match status" value="1"/>
</dbReference>
<evidence type="ECO:0000256" key="11">
    <source>
        <dbReference type="ARBA" id="ARBA00023014"/>
    </source>
</evidence>
<protein>
    <recommendedName>
        <fullName evidence="5 14">Adenine DNA glycosylase</fullName>
        <ecNumber evidence="4 14">3.2.2.31</ecNumber>
    </recommendedName>
</protein>
<dbReference type="SMART" id="SM00478">
    <property type="entry name" value="ENDO3c"/>
    <property type="match status" value="1"/>
</dbReference>
<evidence type="ECO:0000256" key="3">
    <source>
        <dbReference type="ARBA" id="ARBA00008343"/>
    </source>
</evidence>
<keyword evidence="11" id="KW-0411">Iron-sulfur</keyword>
<evidence type="ECO:0000256" key="8">
    <source>
        <dbReference type="ARBA" id="ARBA00022763"/>
    </source>
</evidence>
<evidence type="ECO:0000256" key="7">
    <source>
        <dbReference type="ARBA" id="ARBA00022723"/>
    </source>
</evidence>
<dbReference type="PANTHER" id="PTHR42944">
    <property type="entry name" value="ADENINE DNA GLYCOSYLASE"/>
    <property type="match status" value="1"/>
</dbReference>
<evidence type="ECO:0000313" key="17">
    <source>
        <dbReference type="Proteomes" id="UP000003146"/>
    </source>
</evidence>
<evidence type="ECO:0000256" key="5">
    <source>
        <dbReference type="ARBA" id="ARBA00022023"/>
    </source>
</evidence>
<keyword evidence="10 14" id="KW-0408">Iron</keyword>
<dbReference type="InterPro" id="IPR015797">
    <property type="entry name" value="NUDIX_hydrolase-like_dom_sf"/>
</dbReference>
<evidence type="ECO:0000256" key="2">
    <source>
        <dbReference type="ARBA" id="ARBA00002933"/>
    </source>
</evidence>
<dbReference type="GO" id="GO:0032357">
    <property type="term" value="F:oxidized purine DNA binding"/>
    <property type="evidence" value="ECO:0007669"/>
    <property type="project" value="TreeGrafter"/>
</dbReference>
<keyword evidence="9 16" id="KW-0378">Hydrolase</keyword>
<dbReference type="FunFam" id="1.10.340.30:FF:000010">
    <property type="entry name" value="Adenine DNA glycosylase"/>
    <property type="match status" value="1"/>
</dbReference>
<organism evidence="16 17">
    <name type="scientific">Phocaeicola coprocola DSM 17136</name>
    <dbReference type="NCBI Taxonomy" id="470145"/>
    <lineage>
        <taxon>Bacteria</taxon>
        <taxon>Pseudomonadati</taxon>
        <taxon>Bacteroidota</taxon>
        <taxon>Bacteroidia</taxon>
        <taxon>Bacteroidales</taxon>
        <taxon>Bacteroidaceae</taxon>
        <taxon>Phocaeicola</taxon>
    </lineage>
</organism>
<comment type="similarity">
    <text evidence="3 14">Belongs to the Nth/MutY family.</text>
</comment>
<dbReference type="GO" id="GO:0034039">
    <property type="term" value="F:8-oxo-7,8-dihydroguanine DNA N-glycosylase activity"/>
    <property type="evidence" value="ECO:0007669"/>
    <property type="project" value="TreeGrafter"/>
</dbReference>
<keyword evidence="12" id="KW-0234">DNA repair</keyword>
<comment type="function">
    <text evidence="2">Adenine glycosylase active on G-A mispairs. MutY also corrects error-prone DNA synthesis past GO lesions which are due to the oxidatively damaged form of guanine: 7,8-dihydro-8-oxoguanine (8-oxo-dGTP).</text>
</comment>
<reference evidence="16 17" key="2">
    <citation type="submission" date="2008-04" db="EMBL/GenBank/DDBJ databases">
        <authorList>
            <person name="Fulton L."/>
            <person name="Clifton S."/>
            <person name="Fulton B."/>
            <person name="Xu J."/>
            <person name="Minx P."/>
            <person name="Pepin K.H."/>
            <person name="Johnson M."/>
            <person name="Thiruvilangam P."/>
            <person name="Bhonagiri V."/>
            <person name="Nash W.E."/>
            <person name="Mardis E.R."/>
            <person name="Wilson R.K."/>
        </authorList>
    </citation>
    <scope>NUCLEOTIDE SEQUENCE [LARGE SCALE GENOMIC DNA]</scope>
    <source>
        <strain evidence="16 17">DSM 17136</strain>
    </source>
</reference>
<keyword evidence="6" id="KW-0004">4Fe-4S</keyword>
<feature type="domain" description="HhH-GPD" evidence="15">
    <location>
        <begin position="59"/>
        <end position="208"/>
    </location>
</feature>
<dbReference type="GO" id="GO:0035485">
    <property type="term" value="F:adenine/guanine mispair binding"/>
    <property type="evidence" value="ECO:0007669"/>
    <property type="project" value="TreeGrafter"/>
</dbReference>
<dbReference type="GO" id="GO:0051539">
    <property type="term" value="F:4 iron, 4 sulfur cluster binding"/>
    <property type="evidence" value="ECO:0007669"/>
    <property type="project" value="UniProtKB-UniRule"/>
</dbReference>
<keyword evidence="7" id="KW-0479">Metal-binding</keyword>
<dbReference type="GO" id="GO:0006284">
    <property type="term" value="P:base-excision repair"/>
    <property type="evidence" value="ECO:0007669"/>
    <property type="project" value="UniProtKB-UniRule"/>
</dbReference>
<evidence type="ECO:0000256" key="14">
    <source>
        <dbReference type="RuleBase" id="RU365096"/>
    </source>
</evidence>
<evidence type="ECO:0000256" key="9">
    <source>
        <dbReference type="ARBA" id="ARBA00022801"/>
    </source>
</evidence>
<dbReference type="InterPro" id="IPR003265">
    <property type="entry name" value="HhH-GPD_domain"/>
</dbReference>
<comment type="cofactor">
    <cofactor evidence="14">
        <name>[4Fe-4S] cluster</name>
        <dbReference type="ChEBI" id="CHEBI:49883"/>
    </cofactor>
    <text evidence="14">Binds 1 [4Fe-4S] cluster.</text>
</comment>
<name>B3JPX8_9BACT</name>
<dbReference type="InterPro" id="IPR005760">
    <property type="entry name" value="A/G_AdeGlyc_MutY"/>
</dbReference>
<dbReference type="InterPro" id="IPR011257">
    <property type="entry name" value="DNA_glycosylase"/>
</dbReference>
<dbReference type="CDD" id="cd00056">
    <property type="entry name" value="ENDO3c"/>
    <property type="match status" value="1"/>
</dbReference>
<dbReference type="HOGENOM" id="CLU_012862_0_3_10"/>
<dbReference type="eggNOG" id="COG1194">
    <property type="taxonomic scope" value="Bacteria"/>
</dbReference>
<accession>B3JPX8</accession>
<evidence type="ECO:0000259" key="15">
    <source>
        <dbReference type="SMART" id="SM00478"/>
    </source>
</evidence>
<evidence type="ECO:0000256" key="13">
    <source>
        <dbReference type="ARBA" id="ARBA00023295"/>
    </source>
</evidence>
<evidence type="ECO:0000256" key="10">
    <source>
        <dbReference type="ARBA" id="ARBA00023004"/>
    </source>
</evidence>
<reference evidence="16 17" key="1">
    <citation type="submission" date="2008-04" db="EMBL/GenBank/DDBJ databases">
        <title>Draft genome sequence of Bacteroides coprocola (DSM 17136).</title>
        <authorList>
            <person name="Sudarsanam P."/>
            <person name="Ley R."/>
            <person name="Guruge J."/>
            <person name="Turnbaugh P.J."/>
            <person name="Mahowald M."/>
            <person name="Liep D."/>
            <person name="Gordon J."/>
        </authorList>
    </citation>
    <scope>NUCLEOTIDE SEQUENCE [LARGE SCALE GENOMIC DNA]</scope>
    <source>
        <strain evidence="16 17">DSM 17136</strain>
    </source>
</reference>
<evidence type="ECO:0000256" key="4">
    <source>
        <dbReference type="ARBA" id="ARBA00012045"/>
    </source>
</evidence>
<dbReference type="Gene3D" id="3.90.79.10">
    <property type="entry name" value="Nucleoside Triphosphate Pyrophosphohydrolase"/>
    <property type="match status" value="1"/>
</dbReference>
<proteinExistence type="inferred from homology"/>
<dbReference type="InterPro" id="IPR029119">
    <property type="entry name" value="MutY_C"/>
</dbReference>
<evidence type="ECO:0000256" key="12">
    <source>
        <dbReference type="ARBA" id="ARBA00023204"/>
    </source>
</evidence>
<dbReference type="Pfam" id="PF14815">
    <property type="entry name" value="NUDIX_4"/>
    <property type="match status" value="1"/>
</dbReference>
<sequence>MCFAKTFIFAENLTGINIEKTFWMSLLSDKIINWYKENKRDLPWRNTKNPYKIWISEIILQQTRVAQGYDYYCRFIERFPDFQTLADADEDEVMKYWQGLGYYSRARNLHEAARSIAREGAFPDTYAGVRKMKGVGDYTAAAICSFAYDMPCAVVDGNVYRVISRWMGVEEPIDTNSGKKLFAELADELLDKAQPALYNQAIMDFGALQCVPSSPSCLFCPLSDSCVALQKGIVDELPCKKHKTKVSNRYFHYFYVRAGAYTYIYKRGAGDIWHNLYEFPLIETEAPLDGQHILQIPEFERLFGGCQIDNIRLVAEGVKHVLSHRIIYADCYEVVLSEISMLGKEYQRVLIDDLHKFPVSRLTSRFFSLILKPNI</sequence>